<feature type="domain" description="DUF547" evidence="3">
    <location>
        <begin position="457"/>
        <end position="593"/>
    </location>
</feature>
<dbReference type="InterPro" id="IPR036390">
    <property type="entry name" value="WH_DNA-bd_sf"/>
</dbReference>
<dbReference type="Proteomes" id="UP000198341">
    <property type="component" value="Chromosome 2"/>
</dbReference>
<keyword evidence="5" id="KW-1185">Reference proteome</keyword>
<dbReference type="KEGG" id="bpg:Bathy02g02590"/>
<reference evidence="4 5" key="1">
    <citation type="submission" date="2011-10" db="EMBL/GenBank/DDBJ databases">
        <authorList>
            <person name="Genoscope - CEA"/>
        </authorList>
    </citation>
    <scope>NUCLEOTIDE SEQUENCE [LARGE SCALE GENOMIC DNA]</scope>
    <source>
        <strain evidence="4 5">RCC 1105</strain>
    </source>
</reference>
<gene>
    <name evidence="4" type="ORF">Bathy02g02590</name>
</gene>
<dbReference type="PROSITE" id="PS51354">
    <property type="entry name" value="GLUTAREDOXIN_2"/>
    <property type="match status" value="1"/>
</dbReference>
<dbReference type="Pfam" id="PF00462">
    <property type="entry name" value="Glutaredoxin"/>
    <property type="match status" value="1"/>
</dbReference>
<dbReference type="InterPro" id="IPR014025">
    <property type="entry name" value="Glutaredoxin_subgr"/>
</dbReference>
<accession>K8EAB3</accession>
<feature type="region of interest" description="Disordered" evidence="1">
    <location>
        <begin position="180"/>
        <end position="200"/>
    </location>
</feature>
<dbReference type="GeneID" id="19017372"/>
<feature type="compositionally biased region" description="Polar residues" evidence="1">
    <location>
        <begin position="695"/>
        <end position="704"/>
    </location>
</feature>
<dbReference type="Pfam" id="PF04784">
    <property type="entry name" value="DUF547"/>
    <property type="match status" value="1"/>
</dbReference>
<dbReference type="CDD" id="cd02066">
    <property type="entry name" value="GRX_family"/>
    <property type="match status" value="1"/>
</dbReference>
<feature type="region of interest" description="Disordered" evidence="1">
    <location>
        <begin position="233"/>
        <end position="257"/>
    </location>
</feature>
<feature type="region of interest" description="Disordered" evidence="1">
    <location>
        <begin position="695"/>
        <end position="731"/>
    </location>
</feature>
<evidence type="ECO:0000256" key="1">
    <source>
        <dbReference type="SAM" id="MobiDB-lite"/>
    </source>
</evidence>
<evidence type="ECO:0000259" key="2">
    <source>
        <dbReference type="Pfam" id="PF00462"/>
    </source>
</evidence>
<organism evidence="4 5">
    <name type="scientific">Bathycoccus prasinos</name>
    <dbReference type="NCBI Taxonomy" id="41875"/>
    <lineage>
        <taxon>Eukaryota</taxon>
        <taxon>Viridiplantae</taxon>
        <taxon>Chlorophyta</taxon>
        <taxon>Mamiellophyceae</taxon>
        <taxon>Mamiellales</taxon>
        <taxon>Bathycoccaceae</taxon>
        <taxon>Bathycoccus</taxon>
    </lineage>
</organism>
<dbReference type="SUPFAM" id="SSF46785">
    <property type="entry name" value="Winged helix' DNA-binding domain"/>
    <property type="match status" value="1"/>
</dbReference>
<name>K8EAB3_9CHLO</name>
<dbReference type="InterPro" id="IPR036249">
    <property type="entry name" value="Thioredoxin-like_sf"/>
</dbReference>
<dbReference type="InterPro" id="IPR006869">
    <property type="entry name" value="DUF547"/>
</dbReference>
<feature type="region of interest" description="Disordered" evidence="1">
    <location>
        <begin position="16"/>
        <end position="96"/>
    </location>
</feature>
<dbReference type="eggNOG" id="ENOG502QS72">
    <property type="taxonomic scope" value="Eukaryota"/>
</dbReference>
<dbReference type="RefSeq" id="XP_007514527.1">
    <property type="nucleotide sequence ID" value="XM_007514465.1"/>
</dbReference>
<feature type="compositionally biased region" description="Basic and acidic residues" evidence="1">
    <location>
        <begin position="715"/>
        <end position="731"/>
    </location>
</feature>
<dbReference type="STRING" id="41875.K8EAB3"/>
<dbReference type="EMBL" id="FO082277">
    <property type="protein sequence ID" value="CCO14767.1"/>
    <property type="molecule type" value="Genomic_DNA"/>
</dbReference>
<dbReference type="PRINTS" id="PR00160">
    <property type="entry name" value="GLUTAREDOXIN"/>
</dbReference>
<evidence type="ECO:0000259" key="3">
    <source>
        <dbReference type="Pfam" id="PF04784"/>
    </source>
</evidence>
<proteinExistence type="predicted"/>
<dbReference type="SUPFAM" id="SSF52833">
    <property type="entry name" value="Thioredoxin-like"/>
    <property type="match status" value="1"/>
</dbReference>
<protein>
    <submittedName>
        <fullName evidence="4">Uncharacterized protein</fullName>
    </submittedName>
</protein>
<evidence type="ECO:0000313" key="5">
    <source>
        <dbReference type="Proteomes" id="UP000198341"/>
    </source>
</evidence>
<dbReference type="AlphaFoldDB" id="K8EAB3"/>
<dbReference type="PANTHER" id="PTHR46361">
    <property type="entry name" value="ELECTRON CARRIER/ PROTEIN DISULFIDE OXIDOREDUCTASE"/>
    <property type="match status" value="1"/>
</dbReference>
<sequence>MSTSSPLCSVFFLGLDSRVRGGGGGRSSSGIRSSSSSGNPPPLTSTGRRRYDFTTEKNPLLTKQRRRSSSSSVVAEPSRLTEEDDDEMNDEDDENPTRIAIVTSSTCKHCKRAKSALDKMSLAYLDVDVDSFEREESGERILQLSKSVSNMRTIPQIYVDGEILGGADELIKALEDGSLMEKINGNDGGGEKRKEEGRSKSALPEIIMRELLKEKMCKENALGMDECEIDTTTTSGVAEETEERVVEQTGKTTERSREGGDIKFADEIPYEGLVHIVNMARRDSEKEGGLKLVETKKRTIIPFCPQKYPKTFSAERFIQWLVVRDICADRKAALDVGEMMVQEELMHSIDRTDAFSSSVNIDPSKFGVNGYQKGVFRFQKDEVEVGVAGLNSEFIFRGAARDATTVANDLRKRILELYGSFLNADGTYVDYEGMKESEKFEEYKAVAAELQRCDPRLLNRDDRMAFFINIYNALIVHATIVKGVPDDTFKRLKFFDEAKYDIGGLQYSANDIEHGVLRSNRPSPAAIGVLLGKPELSRGPFKSGDARRECCITPMDPRIHFALVCGAKSCPPIRVFKGDKIDEQLEDAAFAFIEGDVEIDYRCSLLINRADGKRDDEERPCIVDEIRASKIIAEWYKTDFGKSNFERLQFIAKYLKEDESKEALMYILSRTLGKTGDGEKTLPVLKAKPYDWTSNGVKSETATPSGPDFNAVKSTYDKNEVREGSVDLGKR</sequence>
<evidence type="ECO:0000313" key="4">
    <source>
        <dbReference type="EMBL" id="CCO14767.1"/>
    </source>
</evidence>
<feature type="compositionally biased region" description="Low complexity" evidence="1">
    <location>
        <begin position="28"/>
        <end position="38"/>
    </location>
</feature>
<dbReference type="InterPro" id="IPR036388">
    <property type="entry name" value="WH-like_DNA-bd_sf"/>
</dbReference>
<dbReference type="InterPro" id="IPR002109">
    <property type="entry name" value="Glutaredoxin"/>
</dbReference>
<dbReference type="Gene3D" id="3.40.30.10">
    <property type="entry name" value="Glutaredoxin"/>
    <property type="match status" value="1"/>
</dbReference>
<dbReference type="Gene3D" id="1.10.10.10">
    <property type="entry name" value="Winged helix-like DNA-binding domain superfamily/Winged helix DNA-binding domain"/>
    <property type="match status" value="1"/>
</dbReference>
<feature type="compositionally biased region" description="Acidic residues" evidence="1">
    <location>
        <begin position="82"/>
        <end position="94"/>
    </location>
</feature>
<dbReference type="OrthoDB" id="418495at2759"/>
<feature type="domain" description="Glutaredoxin" evidence="2">
    <location>
        <begin position="100"/>
        <end position="162"/>
    </location>
</feature>
<dbReference type="PANTHER" id="PTHR46361:SF3">
    <property type="entry name" value="ELECTRON CARRIER_ PROTEIN DISULFIDE OXIDOREDUCTASE"/>
    <property type="match status" value="1"/>
</dbReference>
<feature type="compositionally biased region" description="Basic and acidic residues" evidence="1">
    <location>
        <begin position="189"/>
        <end position="199"/>
    </location>
</feature>